<keyword evidence="1" id="KW-0560">Oxidoreductase</keyword>
<name>A0A2C9UM47_MANES</name>
<evidence type="ECO:0000313" key="5">
    <source>
        <dbReference type="EMBL" id="OAY31522.1"/>
    </source>
</evidence>
<feature type="domain" description="FAD-binding" evidence="4">
    <location>
        <begin position="29"/>
        <end position="346"/>
    </location>
</feature>
<dbReference type="PANTHER" id="PTHR45934">
    <property type="entry name" value="FAD/NAD(P)-BINDING OXIDOREDUCTASE FAMILY PROTEIN"/>
    <property type="match status" value="1"/>
</dbReference>
<dbReference type="Gene3D" id="3.50.50.60">
    <property type="entry name" value="FAD/NAD(P)-binding domain"/>
    <property type="match status" value="1"/>
</dbReference>
<dbReference type="InterPro" id="IPR044560">
    <property type="entry name" value="MOase"/>
</dbReference>
<dbReference type="Pfam" id="PF01494">
    <property type="entry name" value="FAD_binding_3"/>
    <property type="match status" value="1"/>
</dbReference>
<reference evidence="5" key="1">
    <citation type="submission" date="2016-02" db="EMBL/GenBank/DDBJ databases">
        <title>WGS assembly of Manihot esculenta.</title>
        <authorList>
            <person name="Bredeson J.V."/>
            <person name="Prochnik S.E."/>
            <person name="Lyons J.B."/>
            <person name="Schmutz J."/>
            <person name="Grimwood J."/>
            <person name="Vrebalov J."/>
            <person name="Bart R.S."/>
            <person name="Amuge T."/>
            <person name="Ferguson M.E."/>
            <person name="Green R."/>
            <person name="Putnam N."/>
            <person name="Stites J."/>
            <person name="Rounsley S."/>
            <person name="Rokhsar D.S."/>
        </authorList>
    </citation>
    <scope>NUCLEOTIDE SEQUENCE [LARGE SCALE GENOMIC DNA]</scope>
    <source>
        <tissue evidence="5">Leaf</tissue>
    </source>
</reference>
<comment type="similarity">
    <text evidence="3">Belongs to the 3-hydroxybenzoate 6-hydroxylase family.</text>
</comment>
<evidence type="ECO:0000259" key="4">
    <source>
        <dbReference type="Pfam" id="PF01494"/>
    </source>
</evidence>
<evidence type="ECO:0000256" key="1">
    <source>
        <dbReference type="ARBA" id="ARBA00023002"/>
    </source>
</evidence>
<dbReference type="AlphaFoldDB" id="A0A2C9UM47"/>
<dbReference type="STRING" id="3983.A0A2C9UM47"/>
<evidence type="ECO:0000256" key="2">
    <source>
        <dbReference type="ARBA" id="ARBA00023033"/>
    </source>
</evidence>
<dbReference type="PRINTS" id="PR00420">
    <property type="entry name" value="RNGMNOXGNASE"/>
</dbReference>
<dbReference type="EMBL" id="CM004400">
    <property type="protein sequence ID" value="OAY31522.1"/>
    <property type="molecule type" value="Genomic_DNA"/>
</dbReference>
<protein>
    <recommendedName>
        <fullName evidence="4">FAD-binding domain-containing protein</fullName>
    </recommendedName>
</protein>
<dbReference type="SUPFAM" id="SSF51905">
    <property type="entry name" value="FAD/NAD(P)-binding domain"/>
    <property type="match status" value="1"/>
</dbReference>
<proteinExistence type="inferred from homology"/>
<keyword evidence="2" id="KW-0503">Monooxygenase</keyword>
<evidence type="ECO:0000256" key="3">
    <source>
        <dbReference type="ARBA" id="ARBA00024018"/>
    </source>
</evidence>
<sequence>MVMSNIKNIACYAPPNRELKDTVMEIVEDVVIVGAGIAGLATAVALKRVGIRALILERSETLRSTGSALTLFPNAWLALDALGVSHKLTSLYTPSSRGSVTTVATGAVQEIFFSGNGSKAQGPRSVHRKALLEALAQELPEDSIRYSSKFTAIEKQEIGDASICVLHLEDGSTIKSKVLIGCDGVNSVVANWLGLSAPIHSGRAAVRGLSVFPQGHGMKQEINQFVDVGKRAGLIPLNDKEVYWFLTCPEGENMARDPELIQKQVIEEYAENFPSKYLDVVRQADLSTLTWAPLMFRTPWNLIFRNISKGNITVAGDAMHPMTPDLGQGGCSALEDAVVLGRHIGSCFIKNGDVLVAEDIARAIDGYVKERRWRAAWLITGSYFSGWVQEGGSKWWMRFLRDVIFYGFLFSKVFNAASYDCGILPSVSVSASGDLQYSSNKSD</sequence>
<dbReference type="GO" id="GO:0071949">
    <property type="term" value="F:FAD binding"/>
    <property type="evidence" value="ECO:0007669"/>
    <property type="project" value="InterPro"/>
</dbReference>
<organism evidence="5">
    <name type="scientific">Manihot esculenta</name>
    <name type="common">Cassava</name>
    <name type="synonym">Jatropha manihot</name>
    <dbReference type="NCBI Taxonomy" id="3983"/>
    <lineage>
        <taxon>Eukaryota</taxon>
        <taxon>Viridiplantae</taxon>
        <taxon>Streptophyta</taxon>
        <taxon>Embryophyta</taxon>
        <taxon>Tracheophyta</taxon>
        <taxon>Spermatophyta</taxon>
        <taxon>Magnoliopsida</taxon>
        <taxon>eudicotyledons</taxon>
        <taxon>Gunneridae</taxon>
        <taxon>Pentapetalae</taxon>
        <taxon>rosids</taxon>
        <taxon>fabids</taxon>
        <taxon>Malpighiales</taxon>
        <taxon>Euphorbiaceae</taxon>
        <taxon>Crotonoideae</taxon>
        <taxon>Manihoteae</taxon>
        <taxon>Manihot</taxon>
    </lineage>
</organism>
<gene>
    <name evidence="5" type="ORF">MANES_14G118900</name>
</gene>
<dbReference type="PANTHER" id="PTHR45934:SF1">
    <property type="entry name" value="OS04G0423100 PROTEIN"/>
    <property type="match status" value="1"/>
</dbReference>
<dbReference type="InterPro" id="IPR002938">
    <property type="entry name" value="FAD-bd"/>
</dbReference>
<dbReference type="InterPro" id="IPR036188">
    <property type="entry name" value="FAD/NAD-bd_sf"/>
</dbReference>
<dbReference type="GO" id="GO:0004497">
    <property type="term" value="F:monooxygenase activity"/>
    <property type="evidence" value="ECO:0007669"/>
    <property type="project" value="UniProtKB-KW"/>
</dbReference>
<accession>A0A2C9UM47</accession>